<keyword evidence="3 7" id="KW-0812">Transmembrane</keyword>
<feature type="domain" description="RDD" evidence="8">
    <location>
        <begin position="32"/>
        <end position="188"/>
    </location>
</feature>
<keyword evidence="10" id="KW-1185">Reference proteome</keyword>
<dbReference type="EMBL" id="VCDI01000007">
    <property type="protein sequence ID" value="TLU71324.1"/>
    <property type="molecule type" value="Genomic_DNA"/>
</dbReference>
<feature type="transmembrane region" description="Helical" evidence="7">
    <location>
        <begin position="35"/>
        <end position="56"/>
    </location>
</feature>
<dbReference type="GO" id="GO:0005886">
    <property type="term" value="C:plasma membrane"/>
    <property type="evidence" value="ECO:0007669"/>
    <property type="project" value="UniProtKB-SubCell"/>
</dbReference>
<evidence type="ECO:0000256" key="5">
    <source>
        <dbReference type="ARBA" id="ARBA00023136"/>
    </source>
</evidence>
<evidence type="ECO:0000256" key="4">
    <source>
        <dbReference type="ARBA" id="ARBA00022989"/>
    </source>
</evidence>
<keyword evidence="5 7" id="KW-0472">Membrane</keyword>
<dbReference type="AlphaFoldDB" id="A0A5R9J117"/>
<name>A0A5R9J117_9PROT</name>
<feature type="region of interest" description="Disordered" evidence="6">
    <location>
        <begin position="1"/>
        <end position="20"/>
    </location>
</feature>
<accession>A0A5R9J117</accession>
<gene>
    <name evidence="9" type="ORF">FE263_17670</name>
</gene>
<comment type="subcellular location">
    <subcellularLocation>
        <location evidence="1">Cell membrane</location>
        <topology evidence="1">Multi-pass membrane protein</topology>
    </subcellularLocation>
</comment>
<feature type="transmembrane region" description="Helical" evidence="7">
    <location>
        <begin position="157"/>
        <end position="177"/>
    </location>
</feature>
<feature type="compositionally biased region" description="Polar residues" evidence="6">
    <location>
        <begin position="7"/>
        <end position="17"/>
    </location>
</feature>
<reference evidence="9 10" key="1">
    <citation type="submission" date="2019-05" db="EMBL/GenBank/DDBJ databases">
        <authorList>
            <person name="Pankratov T."/>
            <person name="Grouzdev D."/>
        </authorList>
    </citation>
    <scope>NUCLEOTIDE SEQUENCE [LARGE SCALE GENOMIC DNA]</scope>
    <source>
        <strain evidence="9 10">KEBCLARHB70R</strain>
    </source>
</reference>
<evidence type="ECO:0000256" key="2">
    <source>
        <dbReference type="ARBA" id="ARBA00022475"/>
    </source>
</evidence>
<comment type="caution">
    <text evidence="9">The sequence shown here is derived from an EMBL/GenBank/DDBJ whole genome shotgun (WGS) entry which is preliminary data.</text>
</comment>
<dbReference type="RefSeq" id="WP_138327361.1">
    <property type="nucleotide sequence ID" value="NZ_VCDI01000007.1"/>
</dbReference>
<protein>
    <submittedName>
        <fullName evidence="9">RDD family protein</fullName>
    </submittedName>
</protein>
<evidence type="ECO:0000313" key="9">
    <source>
        <dbReference type="EMBL" id="TLU71324.1"/>
    </source>
</evidence>
<dbReference type="PANTHER" id="PTHR36115">
    <property type="entry name" value="PROLINE-RICH ANTIGEN HOMOLOG-RELATED"/>
    <property type="match status" value="1"/>
</dbReference>
<evidence type="ECO:0000256" key="3">
    <source>
        <dbReference type="ARBA" id="ARBA00022692"/>
    </source>
</evidence>
<evidence type="ECO:0000256" key="7">
    <source>
        <dbReference type="SAM" id="Phobius"/>
    </source>
</evidence>
<evidence type="ECO:0000313" key="10">
    <source>
        <dbReference type="Proteomes" id="UP000305654"/>
    </source>
</evidence>
<evidence type="ECO:0000256" key="1">
    <source>
        <dbReference type="ARBA" id="ARBA00004651"/>
    </source>
</evidence>
<evidence type="ECO:0000256" key="6">
    <source>
        <dbReference type="SAM" id="MobiDB-lite"/>
    </source>
</evidence>
<dbReference type="OrthoDB" id="9793824at2"/>
<keyword evidence="4 7" id="KW-1133">Transmembrane helix</keyword>
<organism evidence="9 10">
    <name type="scientific">Lichenicoccus roseus</name>
    <dbReference type="NCBI Taxonomy" id="2683649"/>
    <lineage>
        <taxon>Bacteria</taxon>
        <taxon>Pseudomonadati</taxon>
        <taxon>Pseudomonadota</taxon>
        <taxon>Alphaproteobacteria</taxon>
        <taxon>Acetobacterales</taxon>
        <taxon>Acetobacteraceae</taxon>
        <taxon>Lichenicoccus</taxon>
    </lineage>
</organism>
<dbReference type="InterPro" id="IPR010432">
    <property type="entry name" value="RDD"/>
</dbReference>
<dbReference type="Proteomes" id="UP000305654">
    <property type="component" value="Unassembled WGS sequence"/>
</dbReference>
<keyword evidence="2" id="KW-1003">Cell membrane</keyword>
<evidence type="ECO:0000259" key="8">
    <source>
        <dbReference type="Pfam" id="PF06271"/>
    </source>
</evidence>
<sequence>MAINAFDQASANPTSPWQGRVPGAGPDRVWGYAGFWWRALAHVIDGFVLFAAQLAIGRVVGGPRFGISNDTSMPDQGGIQNAAYMMRPEALQTWPHGHWHVTGPGVADLLTFLVPLLYFTLMESSRWQATVGKRVCHLRVTGLDGQRITYWRALGRYAGKIVSYLTFCIGFMMAGWTTRKQALHDLMAETLVVRLRRPNDLVQFRPPPG</sequence>
<proteinExistence type="predicted"/>
<dbReference type="Pfam" id="PF06271">
    <property type="entry name" value="RDD"/>
    <property type="match status" value="1"/>
</dbReference>
<dbReference type="PANTHER" id="PTHR36115:SF6">
    <property type="entry name" value="PROLINE-RICH ANTIGEN HOMOLOG"/>
    <property type="match status" value="1"/>
</dbReference>
<dbReference type="InterPro" id="IPR051791">
    <property type="entry name" value="Pra-immunoreactive"/>
</dbReference>